<gene>
    <name evidence="2" type="ORF">CFX0092_B0556</name>
</gene>
<dbReference type="Pfam" id="PF14511">
    <property type="entry name" value="RE_EcoO109I"/>
    <property type="match status" value="1"/>
</dbReference>
<dbReference type="SUPFAM" id="SSF52980">
    <property type="entry name" value="Restriction endonuclease-like"/>
    <property type="match status" value="1"/>
</dbReference>
<evidence type="ECO:0000313" key="3">
    <source>
        <dbReference type="Proteomes" id="UP000215027"/>
    </source>
</evidence>
<dbReference type="KEGG" id="pbf:CFX0092_B0556"/>
<dbReference type="REBASE" id="154730">
    <property type="entry name" value="AspCfxKORF555P"/>
</dbReference>
<dbReference type="InterPro" id="IPR032793">
    <property type="entry name" value="RE_EcoO109IR"/>
</dbReference>
<keyword evidence="3" id="KW-1185">Reference proteome</keyword>
<dbReference type="Proteomes" id="UP000215027">
    <property type="component" value="Chromosome II"/>
</dbReference>
<name>A0A160TAG5_9CHLR</name>
<accession>A0A160TAG5</accession>
<dbReference type="OrthoDB" id="449755at2"/>
<proteinExistence type="predicted"/>
<dbReference type="GO" id="GO:0032259">
    <property type="term" value="P:methylation"/>
    <property type="evidence" value="ECO:0007669"/>
    <property type="project" value="UniProtKB-KW"/>
</dbReference>
<dbReference type="GO" id="GO:0008168">
    <property type="term" value="F:methyltransferase activity"/>
    <property type="evidence" value="ECO:0007669"/>
    <property type="project" value="UniProtKB-KW"/>
</dbReference>
<evidence type="ECO:0000313" key="2">
    <source>
        <dbReference type="EMBL" id="CUS06090.1"/>
    </source>
</evidence>
<feature type="domain" description="Type II restriction endonuclease EcoO109IR" evidence="1">
    <location>
        <begin position="12"/>
        <end position="220"/>
    </location>
</feature>
<dbReference type="CDD" id="cd22345">
    <property type="entry name" value="PDDEXK_nuclease"/>
    <property type="match status" value="1"/>
</dbReference>
<dbReference type="EMBL" id="LN890656">
    <property type="protein sequence ID" value="CUS06090.1"/>
    <property type="molecule type" value="Genomic_DNA"/>
</dbReference>
<dbReference type="RefSeq" id="WP_095045412.1">
    <property type="nucleotide sequence ID" value="NZ_LN890656.1"/>
</dbReference>
<dbReference type="AlphaFoldDB" id="A0A160TAG5"/>
<keyword evidence="2" id="KW-0489">Methyltransferase</keyword>
<protein>
    <submittedName>
        <fullName evidence="2">DNA methylase N-4/N-6 domain protein</fullName>
    </submittedName>
</protein>
<dbReference type="InterPro" id="IPR011335">
    <property type="entry name" value="Restrct_endonuc-II-like"/>
</dbReference>
<sequence>MIPSLLDYDALHEYVTQQVIEPYYSKRIETLRRLSLINNRVRQKALLNRKNPYLFRAKNIQTSGEFVQYALDGFLSSSEETLFGNLLEGLAIHICEQVFGGHKAPAREMKSVDLIFTRDETRFIVGIKSGPNWGNQDQKDRMAGNFKTARAILRAKGETLPIVAVNGCMYGVDQVPWKPNSHDPELSYYKYCGQLFWEFISGDEMLYLKLIRPLGEEARTRSDAFNKLYHAKINEMTTEFSNNFLGEDNQIDWNKLIHFVSSSPKRMAD</sequence>
<keyword evidence="2" id="KW-0808">Transferase</keyword>
<reference evidence="2" key="1">
    <citation type="submission" date="2016-01" db="EMBL/GenBank/DDBJ databases">
        <authorList>
            <person name="Mcilroy J.S."/>
            <person name="Karst M S."/>
            <person name="Albertsen M."/>
        </authorList>
    </citation>
    <scope>NUCLEOTIDE SEQUENCE</scope>
    <source>
        <strain evidence="2">Cfx-K</strain>
    </source>
</reference>
<evidence type="ECO:0000259" key="1">
    <source>
        <dbReference type="Pfam" id="PF14511"/>
    </source>
</evidence>
<organism evidence="2 3">
    <name type="scientific">Candidatus Promineifilum breve</name>
    <dbReference type="NCBI Taxonomy" id="1806508"/>
    <lineage>
        <taxon>Bacteria</taxon>
        <taxon>Bacillati</taxon>
        <taxon>Chloroflexota</taxon>
        <taxon>Ardenticatenia</taxon>
        <taxon>Candidatus Promineifilales</taxon>
        <taxon>Candidatus Promineifilaceae</taxon>
        <taxon>Candidatus Promineifilum</taxon>
    </lineage>
</organism>